<keyword evidence="3 4" id="KW-0949">S-adenosyl-L-methionine</keyword>
<comment type="caution">
    <text evidence="7">The sequence shown here is derived from an EMBL/GenBank/DDBJ whole genome shotgun (WGS) entry which is preliminary data.</text>
</comment>
<dbReference type="Proteomes" id="UP000178602">
    <property type="component" value="Unassembled WGS sequence"/>
</dbReference>
<evidence type="ECO:0000313" key="8">
    <source>
        <dbReference type="Proteomes" id="UP000178602"/>
    </source>
</evidence>
<dbReference type="CDD" id="cd02440">
    <property type="entry name" value="AdoMet_MTases"/>
    <property type="match status" value="1"/>
</dbReference>
<dbReference type="PROSITE" id="PS01231">
    <property type="entry name" value="TRMA_2"/>
    <property type="match status" value="1"/>
</dbReference>
<evidence type="ECO:0000313" key="7">
    <source>
        <dbReference type="EMBL" id="OGC28180.1"/>
    </source>
</evidence>
<dbReference type="GO" id="GO:0006396">
    <property type="term" value="P:RNA processing"/>
    <property type="evidence" value="ECO:0007669"/>
    <property type="project" value="InterPro"/>
</dbReference>
<dbReference type="EMBL" id="MEUG01000001">
    <property type="protein sequence ID" value="OGC28180.1"/>
    <property type="molecule type" value="Genomic_DNA"/>
</dbReference>
<evidence type="ECO:0000256" key="4">
    <source>
        <dbReference type="PROSITE-ProRule" id="PRU01024"/>
    </source>
</evidence>
<feature type="binding site" evidence="4">
    <location>
        <position position="287"/>
    </location>
    <ligand>
        <name>S-adenosyl-L-methionine</name>
        <dbReference type="ChEBI" id="CHEBI:59789"/>
    </ligand>
</feature>
<feature type="binding site" evidence="4">
    <location>
        <position position="308"/>
    </location>
    <ligand>
        <name>S-adenosyl-L-methionine</name>
        <dbReference type="ChEBI" id="CHEBI:59789"/>
    </ligand>
</feature>
<evidence type="ECO:0000256" key="1">
    <source>
        <dbReference type="ARBA" id="ARBA00022603"/>
    </source>
</evidence>
<dbReference type="FunFam" id="3.40.50.150:FF:000009">
    <property type="entry name" value="23S rRNA (Uracil(1939)-C(5))-methyltransferase RlmD"/>
    <property type="match status" value="1"/>
</dbReference>
<dbReference type="PROSITE" id="PS51687">
    <property type="entry name" value="SAM_MT_RNA_M5U"/>
    <property type="match status" value="1"/>
</dbReference>
<reference evidence="7 8" key="1">
    <citation type="journal article" date="2016" name="Nat. Commun.">
        <title>Thousands of microbial genomes shed light on interconnected biogeochemical processes in an aquifer system.</title>
        <authorList>
            <person name="Anantharaman K."/>
            <person name="Brown C.T."/>
            <person name="Hug L.A."/>
            <person name="Sharon I."/>
            <person name="Castelle C.J."/>
            <person name="Probst A.J."/>
            <person name="Thomas B.C."/>
            <person name="Singh A."/>
            <person name="Wilkins M.J."/>
            <person name="Karaoz U."/>
            <person name="Brodie E.L."/>
            <person name="Williams K.H."/>
            <person name="Hubbard S.S."/>
            <person name="Banfield J.F."/>
        </authorList>
    </citation>
    <scope>NUCLEOTIDE SEQUENCE [LARGE SCALE GENOMIC DNA]</scope>
</reference>
<protein>
    <submittedName>
        <fullName evidence="7">23S rRNA (Uracil-5-)-methyltransferase RumA</fullName>
    </submittedName>
</protein>
<dbReference type="InterPro" id="IPR029063">
    <property type="entry name" value="SAM-dependent_MTases_sf"/>
</dbReference>
<dbReference type="InterPro" id="IPR002792">
    <property type="entry name" value="TRAM_dom"/>
</dbReference>
<dbReference type="Gene3D" id="2.40.50.140">
    <property type="entry name" value="Nucleic acid-binding proteins"/>
    <property type="match status" value="1"/>
</dbReference>
<dbReference type="GO" id="GO:0008757">
    <property type="term" value="F:S-adenosylmethionine-dependent methyltransferase activity"/>
    <property type="evidence" value="ECO:0007669"/>
    <property type="project" value="UniProtKB-ARBA"/>
</dbReference>
<dbReference type="GO" id="GO:0008173">
    <property type="term" value="F:RNA methyltransferase activity"/>
    <property type="evidence" value="ECO:0007669"/>
    <property type="project" value="InterPro"/>
</dbReference>
<gene>
    <name evidence="7" type="ORF">A3K49_04250</name>
</gene>
<evidence type="ECO:0000259" key="6">
    <source>
        <dbReference type="PROSITE" id="PS50926"/>
    </source>
</evidence>
<dbReference type="InterPro" id="IPR012340">
    <property type="entry name" value="NA-bd_OB-fold"/>
</dbReference>
<accession>A0A1F4T6I1</accession>
<dbReference type="PROSITE" id="PS01230">
    <property type="entry name" value="TRMA_1"/>
    <property type="match status" value="1"/>
</dbReference>
<feature type="active site" description="Nucleophile" evidence="4">
    <location>
        <position position="380"/>
    </location>
</feature>
<dbReference type="InterPro" id="IPR010280">
    <property type="entry name" value="U5_MeTrfase_fam"/>
</dbReference>
<keyword evidence="2 4" id="KW-0808">Transferase</keyword>
<organism evidence="7 8">
    <name type="scientific">candidate division WOR-1 bacterium RIFOXYC12_FULL_54_18</name>
    <dbReference type="NCBI Taxonomy" id="1802584"/>
    <lineage>
        <taxon>Bacteria</taxon>
        <taxon>Bacillati</taxon>
        <taxon>Saganbacteria</taxon>
    </lineage>
</organism>
<name>A0A1F4T6I1_UNCSA</name>
<dbReference type="Gene3D" id="3.40.50.150">
    <property type="entry name" value="Vaccinia Virus protein VP39"/>
    <property type="match status" value="1"/>
</dbReference>
<dbReference type="PANTHER" id="PTHR11061">
    <property type="entry name" value="RNA M5U METHYLTRANSFERASE"/>
    <property type="match status" value="1"/>
</dbReference>
<sequence length="431" mass="48028">MLETVVIGSFNDKGKGLGERANKTSRLTVPFAYPGDRLEVIVTSRNKKLAEIIEIVEPSPDRITPPCPYAGHCGGCPWQGLSYQAQLKYKEELNKQLFGESEPIVPSPKQYFFRNRMDYAFGPNFTLGLRRGRSGILDLEKCLLLSEKSNLLMARLKAFAIKHDLKSHPEGLLRHAVIREGKKVSNAILNILTNESPVFPFDELWQELQDDLAGISWSINRSPADLSVGEVQGTRGRDHYFDELGGLRFKIPVQSFFQTNPEQAERLLMTVAELLNLQGGETLLDLYSGTGSIGLSLAAKAKTVIGFEEDPRATALSIENASLNGIGNYSAIAGRAEEAFPAFEGKVDAVVVDPPRPGLHKKVIRKLGELRPEKLVYVSCNPRTQKTDVEAFKEFGYRINRCQPLDMFPHTPHIENVLLLTRRATPNNSRQ</sequence>
<dbReference type="Gene3D" id="2.40.50.1070">
    <property type="match status" value="1"/>
</dbReference>
<comment type="similarity">
    <text evidence="4">Belongs to the class I-like SAM-binding methyltransferase superfamily. RNA M5U methyltransferase family.</text>
</comment>
<dbReference type="PROSITE" id="PS50926">
    <property type="entry name" value="TRAM"/>
    <property type="match status" value="1"/>
</dbReference>
<feature type="binding site" evidence="4">
    <location>
        <position position="353"/>
    </location>
    <ligand>
        <name>S-adenosyl-L-methionine</name>
        <dbReference type="ChEBI" id="CHEBI:59789"/>
    </ligand>
</feature>
<keyword evidence="1 4" id="KW-0489">Methyltransferase</keyword>
<dbReference type="AlphaFoldDB" id="A0A1F4T6I1"/>
<feature type="domain" description="TRAM" evidence="6">
    <location>
        <begin position="1"/>
        <end position="54"/>
    </location>
</feature>
<dbReference type="SUPFAM" id="SSF53335">
    <property type="entry name" value="S-adenosyl-L-methionine-dependent methyltransferases"/>
    <property type="match status" value="1"/>
</dbReference>
<evidence type="ECO:0000256" key="5">
    <source>
        <dbReference type="PROSITE-ProRule" id="PRU10015"/>
    </source>
</evidence>
<evidence type="ECO:0000256" key="2">
    <source>
        <dbReference type="ARBA" id="ARBA00022679"/>
    </source>
</evidence>
<dbReference type="InterPro" id="IPR030391">
    <property type="entry name" value="MeTrfase_TrmA_CS"/>
</dbReference>
<dbReference type="NCBIfam" id="TIGR00479">
    <property type="entry name" value="rumA"/>
    <property type="match status" value="1"/>
</dbReference>
<dbReference type="Pfam" id="PF05958">
    <property type="entry name" value="tRNA_U5-meth_tr"/>
    <property type="match status" value="1"/>
</dbReference>
<evidence type="ECO:0000256" key="3">
    <source>
        <dbReference type="ARBA" id="ARBA00022691"/>
    </source>
</evidence>
<dbReference type="GO" id="GO:0001510">
    <property type="term" value="P:RNA methylation"/>
    <property type="evidence" value="ECO:0007669"/>
    <property type="project" value="UniProtKB-ARBA"/>
</dbReference>
<feature type="binding site" evidence="4">
    <location>
        <position position="258"/>
    </location>
    <ligand>
        <name>S-adenosyl-L-methionine</name>
        <dbReference type="ChEBI" id="CHEBI:59789"/>
    </ligand>
</feature>
<feature type="active site" evidence="5">
    <location>
        <position position="380"/>
    </location>
</feature>
<dbReference type="PANTHER" id="PTHR11061:SF30">
    <property type="entry name" value="TRNA (URACIL(54)-C(5))-METHYLTRANSFERASE"/>
    <property type="match status" value="1"/>
</dbReference>
<proteinExistence type="inferred from homology"/>
<dbReference type="InterPro" id="IPR030390">
    <property type="entry name" value="MeTrfase_TrmA_AS"/>
</dbReference>